<dbReference type="AlphaFoldDB" id="G0QXA0"/>
<name>G0QXA0_ICHMU</name>
<organism evidence="2 3">
    <name type="scientific">Ichthyophthirius multifiliis</name>
    <name type="common">White spot disease agent</name>
    <name type="synonym">Ich</name>
    <dbReference type="NCBI Taxonomy" id="5932"/>
    <lineage>
        <taxon>Eukaryota</taxon>
        <taxon>Sar</taxon>
        <taxon>Alveolata</taxon>
        <taxon>Ciliophora</taxon>
        <taxon>Intramacronucleata</taxon>
        <taxon>Oligohymenophorea</taxon>
        <taxon>Hymenostomatida</taxon>
        <taxon>Ophryoglenina</taxon>
        <taxon>Ichthyophthirius</taxon>
    </lineage>
</organism>
<feature type="chain" id="PRO_5003408024" description="Transmembrane protein" evidence="1">
    <location>
        <begin position="26"/>
        <end position="53"/>
    </location>
</feature>
<proteinExistence type="predicted"/>
<keyword evidence="1" id="KW-0732">Signal</keyword>
<accession>G0QXA0</accession>
<feature type="signal peptide" evidence="1">
    <location>
        <begin position="1"/>
        <end position="25"/>
    </location>
</feature>
<dbReference type="RefSeq" id="XP_004031388.1">
    <property type="nucleotide sequence ID" value="XM_004031340.1"/>
</dbReference>
<sequence length="53" mass="6276">MKQFAIQKSLIILTILLINIYQIQCVQQEQSKWAVCVINIICYFNIQIQNTIF</sequence>
<evidence type="ECO:0000313" key="2">
    <source>
        <dbReference type="EMBL" id="EGR30152.1"/>
    </source>
</evidence>
<keyword evidence="3" id="KW-1185">Reference proteome</keyword>
<dbReference type="EMBL" id="GL984048">
    <property type="protein sequence ID" value="EGR30152.1"/>
    <property type="molecule type" value="Genomic_DNA"/>
</dbReference>
<evidence type="ECO:0000313" key="3">
    <source>
        <dbReference type="Proteomes" id="UP000008983"/>
    </source>
</evidence>
<dbReference type="InParanoid" id="G0QXA0"/>
<dbReference type="Proteomes" id="UP000008983">
    <property type="component" value="Unassembled WGS sequence"/>
</dbReference>
<evidence type="ECO:0008006" key="4">
    <source>
        <dbReference type="Google" id="ProtNLM"/>
    </source>
</evidence>
<protein>
    <recommendedName>
        <fullName evidence="4">Transmembrane protein</fullName>
    </recommendedName>
</protein>
<gene>
    <name evidence="2" type="ORF">IMG5_140020</name>
</gene>
<dbReference type="GeneID" id="14906269"/>
<reference evidence="2 3" key="1">
    <citation type="submission" date="2011-07" db="EMBL/GenBank/DDBJ databases">
        <authorList>
            <person name="Coyne R."/>
            <person name="Brami D."/>
            <person name="Johnson J."/>
            <person name="Hostetler J."/>
            <person name="Hannick L."/>
            <person name="Clark T."/>
            <person name="Cassidy-Hanley D."/>
            <person name="Inman J."/>
        </authorList>
    </citation>
    <scope>NUCLEOTIDE SEQUENCE [LARGE SCALE GENOMIC DNA]</scope>
    <source>
        <strain evidence="2 3">G5</strain>
    </source>
</reference>
<evidence type="ECO:0000256" key="1">
    <source>
        <dbReference type="SAM" id="SignalP"/>
    </source>
</evidence>